<protein>
    <submittedName>
        <fullName evidence="1">Putative leucine-rich repeat receptor-like serine/threonine-protein kinase At5g15730 isoform X1</fullName>
    </submittedName>
</protein>
<dbReference type="AlphaFoldDB" id="A0A2P2NLS8"/>
<reference evidence="1" key="1">
    <citation type="submission" date="2018-02" db="EMBL/GenBank/DDBJ databases">
        <title>Rhizophora mucronata_Transcriptome.</title>
        <authorList>
            <person name="Meera S.P."/>
            <person name="Sreeshan A."/>
            <person name="Augustine A."/>
        </authorList>
    </citation>
    <scope>NUCLEOTIDE SEQUENCE</scope>
    <source>
        <tissue evidence="1">Leaf</tissue>
    </source>
</reference>
<proteinExistence type="predicted"/>
<dbReference type="GO" id="GO:0016301">
    <property type="term" value="F:kinase activity"/>
    <property type="evidence" value="ECO:0007669"/>
    <property type="project" value="UniProtKB-KW"/>
</dbReference>
<name>A0A2P2NLS8_RHIMU</name>
<dbReference type="EMBL" id="GGEC01062876">
    <property type="protein sequence ID" value="MBX43360.1"/>
    <property type="molecule type" value="Transcribed_RNA"/>
</dbReference>
<accession>A0A2P2NLS8</accession>
<sequence>MIPHRRLTTFLRVFWSLGDCIRKRCTEICGCIQAIYTYRKSHGTAYICTLLEVSTPLTPPYARKYQ</sequence>
<evidence type="ECO:0000313" key="1">
    <source>
        <dbReference type="EMBL" id="MBX43360.1"/>
    </source>
</evidence>
<keyword evidence="1" id="KW-0808">Transferase</keyword>
<keyword evidence="1" id="KW-0675">Receptor</keyword>
<organism evidence="1">
    <name type="scientific">Rhizophora mucronata</name>
    <name type="common">Asiatic mangrove</name>
    <dbReference type="NCBI Taxonomy" id="61149"/>
    <lineage>
        <taxon>Eukaryota</taxon>
        <taxon>Viridiplantae</taxon>
        <taxon>Streptophyta</taxon>
        <taxon>Embryophyta</taxon>
        <taxon>Tracheophyta</taxon>
        <taxon>Spermatophyta</taxon>
        <taxon>Magnoliopsida</taxon>
        <taxon>eudicotyledons</taxon>
        <taxon>Gunneridae</taxon>
        <taxon>Pentapetalae</taxon>
        <taxon>rosids</taxon>
        <taxon>fabids</taxon>
        <taxon>Malpighiales</taxon>
        <taxon>Rhizophoraceae</taxon>
        <taxon>Rhizophora</taxon>
    </lineage>
</organism>
<keyword evidence="1" id="KW-0418">Kinase</keyword>